<keyword evidence="4" id="KW-0378">Hydrolase</keyword>
<dbReference type="Pfam" id="PF01694">
    <property type="entry name" value="Rhomboid"/>
    <property type="match status" value="1"/>
</dbReference>
<dbReference type="Proteomes" id="UP000194945">
    <property type="component" value="Unassembled WGS sequence"/>
</dbReference>
<dbReference type="Proteomes" id="UP000035350">
    <property type="component" value="Unassembled WGS sequence"/>
</dbReference>
<accession>A0A242YQF1</accession>
<accession>J8ZQV3</accession>
<feature type="transmembrane region" description="Helical" evidence="7">
    <location>
        <begin position="84"/>
        <end position="104"/>
    </location>
</feature>
<reference evidence="16" key="2">
    <citation type="submission" date="2015-04" db="EMBL/GenBank/DDBJ databases">
        <title>Draft Genome Sequences of Eight Spore-Forming Food Isolates of Bacillus cereus Genome sequencing.</title>
        <authorList>
            <person name="Krawcyk A.O."/>
            <person name="de Jong A."/>
            <person name="Eijlander R.T."/>
            <person name="Berendsen E.M."/>
            <person name="Holsappel S."/>
            <person name="Wells-Bennik M."/>
            <person name="Kuipers O.P."/>
        </authorList>
    </citation>
    <scope>NUCLEOTIDE SEQUENCE [LARGE SCALE GENOMIC DNA]</scope>
    <source>
        <strain evidence="16">B4147</strain>
    </source>
</reference>
<reference evidence="9 16" key="1">
    <citation type="journal article" date="2015" name="Genome Announc.">
        <title>Next-Generation Whole-Genome Sequencing of Eight Strains of Bacillus cereus, Isolated from Food.</title>
        <authorList>
            <person name="Krawczyk A.O."/>
            <person name="de Jong A."/>
            <person name="Eijlander R.T."/>
            <person name="Berendsen E.M."/>
            <person name="Holsappel S."/>
            <person name="Wells-Bennik M.H."/>
            <person name="Kuipers O.P."/>
        </authorList>
    </citation>
    <scope>NUCLEOTIDE SEQUENCE [LARGE SCALE GENOMIC DNA]</scope>
    <source>
        <strain evidence="9 16">B4147</strain>
    </source>
</reference>
<feature type="transmembrane region" description="Helical" evidence="7">
    <location>
        <begin position="12"/>
        <end position="35"/>
    </location>
</feature>
<dbReference type="PANTHER" id="PTHR43731:SF14">
    <property type="entry name" value="PRESENILIN-ASSOCIATED RHOMBOID-LIKE PROTEIN, MITOCHONDRIAL"/>
    <property type="match status" value="1"/>
</dbReference>
<evidence type="ECO:0000313" key="22">
    <source>
        <dbReference type="Proteomes" id="UP000225062"/>
    </source>
</evidence>
<dbReference type="EMBL" id="FMBE01000004">
    <property type="protein sequence ID" value="SCB79386.1"/>
    <property type="molecule type" value="Genomic_DNA"/>
</dbReference>
<reference evidence="14" key="4">
    <citation type="submission" date="2016-08" db="EMBL/GenBank/DDBJ databases">
        <authorList>
            <person name="Seilhamer J.J."/>
        </authorList>
    </citation>
    <scope>NUCLEOTIDE SEQUENCE [LARGE SCALE GENOMIC DNA]</scope>
    <source>
        <strain evidence="14">INRA Bc05-F1</strain>
    </source>
</reference>
<dbReference type="GO" id="GO:0016020">
    <property type="term" value="C:membrane"/>
    <property type="evidence" value="ECO:0007669"/>
    <property type="project" value="UniProtKB-SubCell"/>
</dbReference>
<comment type="subcellular location">
    <subcellularLocation>
        <location evidence="1">Membrane</location>
        <topology evidence="1">Multi-pass membrane protein</topology>
    </subcellularLocation>
</comment>
<dbReference type="EMBL" id="FMBG01000009">
    <property type="protein sequence ID" value="SCB85666.1"/>
    <property type="molecule type" value="Genomic_DNA"/>
</dbReference>
<reference evidence="10 17" key="6">
    <citation type="submission" date="2016-10" db="EMBL/GenBank/DDBJ databases">
        <title>Comparative genomics of Bacillus thuringiensis reveals a path to pathogens against multiple invertebrate hosts.</title>
        <authorList>
            <person name="Zheng J."/>
            <person name="Gao Q."/>
            <person name="Liu H."/>
            <person name="Peng D."/>
            <person name="Ruan L."/>
            <person name="Sun M."/>
        </authorList>
    </citation>
    <scope>NUCLEOTIDE SEQUENCE [LARGE SCALE GENOMIC DNA]</scope>
    <source>
        <strain evidence="10">BGSC 4BK1</strain>
    </source>
</reference>
<dbReference type="EMBL" id="LCYN01000036">
    <property type="protein sequence ID" value="KKZ91163.1"/>
    <property type="molecule type" value="Genomic_DNA"/>
</dbReference>
<evidence type="ECO:0000256" key="1">
    <source>
        <dbReference type="ARBA" id="ARBA00004141"/>
    </source>
</evidence>
<evidence type="ECO:0000313" key="21">
    <source>
        <dbReference type="Proteomes" id="UP000223472"/>
    </source>
</evidence>
<dbReference type="RefSeq" id="WP_000906923.1">
    <property type="nucleotide sequence ID" value="NZ_CABMIE010000021.1"/>
</dbReference>
<keyword evidence="6 7" id="KW-0472">Membrane</keyword>
<evidence type="ECO:0000256" key="3">
    <source>
        <dbReference type="ARBA" id="ARBA00022692"/>
    </source>
</evidence>
<feature type="domain" description="Peptidase S54 rhomboid" evidence="8">
    <location>
        <begin position="44"/>
        <end position="180"/>
    </location>
</feature>
<dbReference type="SUPFAM" id="SSF144091">
    <property type="entry name" value="Rhomboid-like"/>
    <property type="match status" value="1"/>
</dbReference>
<dbReference type="EMBL" id="NFDE01000066">
    <property type="protein sequence ID" value="OTX81891.1"/>
    <property type="molecule type" value="Genomic_DNA"/>
</dbReference>
<evidence type="ECO:0000313" key="12">
    <source>
        <dbReference type="EMBL" id="PGD28657.1"/>
    </source>
</evidence>
<evidence type="ECO:0000313" key="19">
    <source>
        <dbReference type="Proteomes" id="UP000196052"/>
    </source>
</evidence>
<dbReference type="Proteomes" id="UP000195728">
    <property type="component" value="Unassembled WGS sequence"/>
</dbReference>
<evidence type="ECO:0000256" key="6">
    <source>
        <dbReference type="ARBA" id="ARBA00023136"/>
    </source>
</evidence>
<dbReference type="EMBL" id="NUUI01000135">
    <property type="protein sequence ID" value="PHG13718.1"/>
    <property type="molecule type" value="Genomic_DNA"/>
</dbReference>
<dbReference type="InterPro" id="IPR035952">
    <property type="entry name" value="Rhomboid-like_sf"/>
</dbReference>
<dbReference type="InterPro" id="IPR022764">
    <property type="entry name" value="Peptidase_S54_rhomboid_dom"/>
</dbReference>
<accession>A0A2A8DIW5</accession>
<dbReference type="EMBL" id="NVPQ01000086">
    <property type="protein sequence ID" value="PDY37489.1"/>
    <property type="molecule type" value="Genomic_DNA"/>
</dbReference>
<keyword evidence="5 7" id="KW-1133">Transmembrane helix</keyword>
<evidence type="ECO:0000313" key="17">
    <source>
        <dbReference type="Proteomes" id="UP000194945"/>
    </source>
</evidence>
<comment type="similarity">
    <text evidence="2">Belongs to the peptidase S54 family.</text>
</comment>
<evidence type="ECO:0000256" key="4">
    <source>
        <dbReference type="ARBA" id="ARBA00022801"/>
    </source>
</evidence>
<evidence type="ECO:0000313" key="10">
    <source>
        <dbReference type="EMBL" id="OTX81891.1"/>
    </source>
</evidence>
<keyword evidence="3 7" id="KW-0812">Transmembrane</keyword>
<sequence length="190" mass="21099">MLIPSARISLQPIVIALLLIQLVMIMLGDFLLFPMASYNEYIAKGEWWRLITSLLVHVDLQHFLSNSICLFVLGSSIEKQLGHFSFIIIFFLSGILGNISSYLIMPLEYIHAGASGGIFGLLGAQLFLLYSRYRSSNPRDIAIFSIMICILLLFTFFNPSANPISHLTGLIIGGICTPLLTKKFDGAELI</sequence>
<evidence type="ECO:0000256" key="2">
    <source>
        <dbReference type="ARBA" id="ARBA00009045"/>
    </source>
</evidence>
<dbReference type="GO" id="GO:0006508">
    <property type="term" value="P:proteolysis"/>
    <property type="evidence" value="ECO:0007669"/>
    <property type="project" value="UniProtKB-KW"/>
</dbReference>
<keyword evidence="10" id="KW-0645">Protease</keyword>
<evidence type="ECO:0000313" key="15">
    <source>
        <dbReference type="EMBL" id="SCB85666.1"/>
    </source>
</evidence>
<evidence type="ECO:0000313" key="16">
    <source>
        <dbReference type="Proteomes" id="UP000035350"/>
    </source>
</evidence>
<reference evidence="20 21" key="7">
    <citation type="submission" date="2017-09" db="EMBL/GenBank/DDBJ databases">
        <title>Large-scale bioinformatics analysis of Bacillus genomes uncovers conserved roles of natural products in bacterial physiology.</title>
        <authorList>
            <consortium name="Agbiome Team Llc"/>
            <person name="Bleich R.M."/>
            <person name="Grubbs K.J."/>
            <person name="Santa Maria K.C."/>
            <person name="Allen S.E."/>
            <person name="Farag S."/>
            <person name="Shank E.A."/>
            <person name="Bowers A."/>
        </authorList>
    </citation>
    <scope>NUCLEOTIDE SEQUENCE [LARGE SCALE GENOMIC DNA]</scope>
    <source>
        <strain evidence="13 22">AFS032503</strain>
        <strain evidence="12 21">AFS065610</strain>
        <strain evidence="11 20">AFS098222</strain>
    </source>
</reference>
<evidence type="ECO:0000313" key="11">
    <source>
        <dbReference type="EMBL" id="PDY37489.1"/>
    </source>
</evidence>
<dbReference type="Proteomes" id="UP000225062">
    <property type="component" value="Unassembled WGS sequence"/>
</dbReference>
<evidence type="ECO:0000256" key="7">
    <source>
        <dbReference type="SAM" id="Phobius"/>
    </source>
</evidence>
<dbReference type="AlphaFoldDB" id="A0A0G8BUC3"/>
<feature type="transmembrane region" description="Helical" evidence="7">
    <location>
        <begin position="47"/>
        <end position="72"/>
    </location>
</feature>
<dbReference type="Proteomes" id="UP000223472">
    <property type="component" value="Unassembled WGS sequence"/>
</dbReference>
<dbReference type="GO" id="GO:0004252">
    <property type="term" value="F:serine-type endopeptidase activity"/>
    <property type="evidence" value="ECO:0007669"/>
    <property type="project" value="InterPro"/>
</dbReference>
<reference evidence="9" key="3">
    <citation type="submission" date="2015-04" db="EMBL/GenBank/DDBJ databases">
        <authorList>
            <person name="Syromyatnikov M.Y."/>
            <person name="Popov V.N."/>
        </authorList>
    </citation>
    <scope>NUCLEOTIDE SEQUENCE</scope>
    <source>
        <strain evidence="9">B4147</strain>
    </source>
</reference>
<evidence type="ECO:0000259" key="8">
    <source>
        <dbReference type="Pfam" id="PF01694"/>
    </source>
</evidence>
<dbReference type="PATRIC" id="fig|1396.428.peg.2121"/>
<protein>
    <submittedName>
        <fullName evidence="11">DUF1751 domain-containing protein</fullName>
    </submittedName>
    <submittedName>
        <fullName evidence="10">Rhomboid family intramembrane serine protease</fullName>
    </submittedName>
</protein>
<evidence type="ECO:0000313" key="18">
    <source>
        <dbReference type="Proteomes" id="UP000195728"/>
    </source>
</evidence>
<proteinExistence type="inferred from homology"/>
<name>A0A0G8BUC3_9BACI</name>
<evidence type="ECO:0000313" key="13">
    <source>
        <dbReference type="EMBL" id="PHG13718.1"/>
    </source>
</evidence>
<evidence type="ECO:0000313" key="20">
    <source>
        <dbReference type="Proteomes" id="UP000220111"/>
    </source>
</evidence>
<organism evidence="9 16">
    <name type="scientific">Bacillus wiedmannii</name>
    <dbReference type="NCBI Taxonomy" id="1890302"/>
    <lineage>
        <taxon>Bacteria</taxon>
        <taxon>Bacillati</taxon>
        <taxon>Bacillota</taxon>
        <taxon>Bacilli</taxon>
        <taxon>Bacillales</taxon>
        <taxon>Bacillaceae</taxon>
        <taxon>Bacillus</taxon>
        <taxon>Bacillus cereus group</taxon>
    </lineage>
</organism>
<dbReference type="PANTHER" id="PTHR43731">
    <property type="entry name" value="RHOMBOID PROTEASE"/>
    <property type="match status" value="1"/>
</dbReference>
<gene>
    <name evidence="9" type="ORF">B4147_0359</name>
    <name evidence="14" type="ORF">BC05F1_00260</name>
    <name evidence="15" type="ORF">BC10311_00460</name>
    <name evidence="10" type="ORF">BK730_31570</name>
    <name evidence="13" type="ORF">COI74_28620</name>
    <name evidence="12" type="ORF">COM27_28440</name>
    <name evidence="11" type="ORF">COO17_22880</name>
</gene>
<dbReference type="InterPro" id="IPR050925">
    <property type="entry name" value="Rhomboid_protease_S54"/>
</dbReference>
<feature type="transmembrane region" description="Helical" evidence="7">
    <location>
        <begin position="141"/>
        <end position="158"/>
    </location>
</feature>
<feature type="transmembrane region" description="Helical" evidence="7">
    <location>
        <begin position="110"/>
        <end position="129"/>
    </location>
</feature>
<evidence type="ECO:0000313" key="14">
    <source>
        <dbReference type="EMBL" id="SCB79386.1"/>
    </source>
</evidence>
<dbReference type="Gene3D" id="1.20.1540.10">
    <property type="entry name" value="Rhomboid-like"/>
    <property type="match status" value="1"/>
</dbReference>
<evidence type="ECO:0000256" key="5">
    <source>
        <dbReference type="ARBA" id="ARBA00022989"/>
    </source>
</evidence>
<evidence type="ECO:0000313" key="9">
    <source>
        <dbReference type="EMBL" id="KKZ91163.1"/>
    </source>
</evidence>
<reference evidence="18 19" key="5">
    <citation type="submission" date="2016-08" db="EMBL/GenBank/DDBJ databases">
        <authorList>
            <person name="Loux V."/>
            <person name="Rue O."/>
        </authorList>
    </citation>
    <scope>NUCLEOTIDE SEQUENCE [LARGE SCALE GENOMIC DNA]</scope>
    <source>
        <strain evidence="19">INRA Bc05-F1</strain>
        <strain evidence="15 18">WSBC_10311</strain>
    </source>
</reference>
<dbReference type="Proteomes" id="UP000220111">
    <property type="component" value="Unassembled WGS sequence"/>
</dbReference>
<dbReference type="Proteomes" id="UP000196052">
    <property type="component" value="Unassembled WGS sequence"/>
</dbReference>
<accession>A0A0G8BUC3</accession>
<dbReference type="EMBL" id="NVIY01000055">
    <property type="protein sequence ID" value="PGD28657.1"/>
    <property type="molecule type" value="Genomic_DNA"/>
</dbReference>